<reference evidence="5 6" key="1">
    <citation type="journal article" date="2011" name="Science">
        <title>The Selaginella genome identifies genetic changes associated with the evolution of vascular plants.</title>
        <authorList>
            <person name="Banks J.A."/>
            <person name="Nishiyama T."/>
            <person name="Hasebe M."/>
            <person name="Bowman J.L."/>
            <person name="Gribskov M."/>
            <person name="dePamphilis C."/>
            <person name="Albert V.A."/>
            <person name="Aono N."/>
            <person name="Aoyama T."/>
            <person name="Ambrose B.A."/>
            <person name="Ashton N.W."/>
            <person name="Axtell M.J."/>
            <person name="Barker E."/>
            <person name="Barker M.S."/>
            <person name="Bennetzen J.L."/>
            <person name="Bonawitz N.D."/>
            <person name="Chapple C."/>
            <person name="Cheng C."/>
            <person name="Correa L.G."/>
            <person name="Dacre M."/>
            <person name="DeBarry J."/>
            <person name="Dreyer I."/>
            <person name="Elias M."/>
            <person name="Engstrom E.M."/>
            <person name="Estelle M."/>
            <person name="Feng L."/>
            <person name="Finet C."/>
            <person name="Floyd S.K."/>
            <person name="Frommer W.B."/>
            <person name="Fujita T."/>
            <person name="Gramzow L."/>
            <person name="Gutensohn M."/>
            <person name="Harholt J."/>
            <person name="Hattori M."/>
            <person name="Heyl A."/>
            <person name="Hirai T."/>
            <person name="Hiwatashi Y."/>
            <person name="Ishikawa M."/>
            <person name="Iwata M."/>
            <person name="Karol K.G."/>
            <person name="Koehler B."/>
            <person name="Kolukisaoglu U."/>
            <person name="Kubo M."/>
            <person name="Kurata T."/>
            <person name="Lalonde S."/>
            <person name="Li K."/>
            <person name="Li Y."/>
            <person name="Litt A."/>
            <person name="Lyons E."/>
            <person name="Manning G."/>
            <person name="Maruyama T."/>
            <person name="Michael T.P."/>
            <person name="Mikami K."/>
            <person name="Miyazaki S."/>
            <person name="Morinaga S."/>
            <person name="Murata T."/>
            <person name="Mueller-Roeber B."/>
            <person name="Nelson D.R."/>
            <person name="Obara M."/>
            <person name="Oguri Y."/>
            <person name="Olmstead R.G."/>
            <person name="Onodera N."/>
            <person name="Petersen B.L."/>
            <person name="Pils B."/>
            <person name="Prigge M."/>
            <person name="Rensing S.A."/>
            <person name="Riano-Pachon D.M."/>
            <person name="Roberts A.W."/>
            <person name="Sato Y."/>
            <person name="Scheller H.V."/>
            <person name="Schulz B."/>
            <person name="Schulz C."/>
            <person name="Shakirov E.V."/>
            <person name="Shibagaki N."/>
            <person name="Shinohara N."/>
            <person name="Shippen D.E."/>
            <person name="Soerensen I."/>
            <person name="Sotooka R."/>
            <person name="Sugimoto N."/>
            <person name="Sugita M."/>
            <person name="Sumikawa N."/>
            <person name="Tanurdzic M."/>
            <person name="Theissen G."/>
            <person name="Ulvskov P."/>
            <person name="Wakazuki S."/>
            <person name="Weng J.K."/>
            <person name="Willats W.W."/>
            <person name="Wipf D."/>
            <person name="Wolf P.G."/>
            <person name="Yang L."/>
            <person name="Zimmer A.D."/>
            <person name="Zhu Q."/>
            <person name="Mitros T."/>
            <person name="Hellsten U."/>
            <person name="Loque D."/>
            <person name="Otillar R."/>
            <person name="Salamov A."/>
            <person name="Schmutz J."/>
            <person name="Shapiro H."/>
            <person name="Lindquist E."/>
            <person name="Lucas S."/>
            <person name="Rokhsar D."/>
            <person name="Grigoriev I.V."/>
        </authorList>
    </citation>
    <scope>NUCLEOTIDE SEQUENCE [LARGE SCALE GENOMIC DNA]</scope>
</reference>
<dbReference type="FunFam" id="1.25.40.10:FF:000158">
    <property type="entry name" value="pentatricopeptide repeat-containing protein At2g33680"/>
    <property type="match status" value="1"/>
</dbReference>
<evidence type="ECO:0008006" key="7">
    <source>
        <dbReference type="Google" id="ProtNLM"/>
    </source>
</evidence>
<dbReference type="Gene3D" id="1.25.40.10">
    <property type="entry name" value="Tetratricopeptide repeat domain"/>
    <property type="match status" value="5"/>
</dbReference>
<dbReference type="KEGG" id="smo:SELMODRAFT_407654"/>
<dbReference type="Pfam" id="PF01535">
    <property type="entry name" value="PPR"/>
    <property type="match status" value="4"/>
</dbReference>
<evidence type="ECO:0000256" key="1">
    <source>
        <dbReference type="ARBA" id="ARBA00022737"/>
    </source>
</evidence>
<feature type="repeat" description="PPR" evidence="2">
    <location>
        <begin position="443"/>
        <end position="477"/>
    </location>
</feature>
<dbReference type="STRING" id="88036.D8R6B0"/>
<dbReference type="InterPro" id="IPR002885">
    <property type="entry name" value="PPR_rpt"/>
</dbReference>
<dbReference type="HOGENOM" id="CLU_277125_0_0_1"/>
<feature type="repeat" description="PPR" evidence="2">
    <location>
        <begin position="189"/>
        <end position="223"/>
    </location>
</feature>
<gene>
    <name evidence="5" type="ORF">SELMODRAFT_407654</name>
</gene>
<feature type="repeat" description="PPR" evidence="2">
    <location>
        <begin position="98"/>
        <end position="132"/>
    </location>
</feature>
<feature type="region of interest" description="Disordered" evidence="4">
    <location>
        <begin position="797"/>
        <end position="825"/>
    </location>
</feature>
<name>D8R6B0_SELML</name>
<keyword evidence="3" id="KW-0175">Coiled coil</keyword>
<keyword evidence="6" id="KW-1185">Reference proteome</keyword>
<feature type="compositionally biased region" description="Basic and acidic residues" evidence="4">
    <location>
        <begin position="797"/>
        <end position="815"/>
    </location>
</feature>
<dbReference type="Pfam" id="PF13041">
    <property type="entry name" value="PPR_2"/>
    <property type="match status" value="2"/>
</dbReference>
<dbReference type="Proteomes" id="UP000001514">
    <property type="component" value="Unassembled WGS sequence"/>
</dbReference>
<dbReference type="eggNOG" id="KOG4197">
    <property type="taxonomic scope" value="Eukaryota"/>
</dbReference>
<dbReference type="NCBIfam" id="TIGR00756">
    <property type="entry name" value="PPR"/>
    <property type="match status" value="2"/>
</dbReference>
<dbReference type="PROSITE" id="PS51375">
    <property type="entry name" value="PPR"/>
    <property type="match status" value="4"/>
</dbReference>
<organism evidence="6">
    <name type="scientific">Selaginella moellendorffii</name>
    <name type="common">Spikemoss</name>
    <dbReference type="NCBI Taxonomy" id="88036"/>
    <lineage>
        <taxon>Eukaryota</taxon>
        <taxon>Viridiplantae</taxon>
        <taxon>Streptophyta</taxon>
        <taxon>Embryophyta</taxon>
        <taxon>Tracheophyta</taxon>
        <taxon>Lycopodiopsida</taxon>
        <taxon>Selaginellales</taxon>
        <taxon>Selaginellaceae</taxon>
        <taxon>Selaginella</taxon>
    </lineage>
</organism>
<keyword evidence="1" id="KW-0677">Repeat</keyword>
<feature type="region of interest" description="Disordered" evidence="4">
    <location>
        <begin position="588"/>
        <end position="609"/>
    </location>
</feature>
<evidence type="ECO:0000313" key="5">
    <source>
        <dbReference type="EMBL" id="EFJ32639.1"/>
    </source>
</evidence>
<feature type="compositionally biased region" description="Polar residues" evidence="4">
    <location>
        <begin position="588"/>
        <end position="606"/>
    </location>
</feature>
<evidence type="ECO:0000256" key="4">
    <source>
        <dbReference type="SAM" id="MobiDB-lite"/>
    </source>
</evidence>
<dbReference type="SUPFAM" id="SSF48452">
    <property type="entry name" value="TPR-like"/>
    <property type="match status" value="1"/>
</dbReference>
<dbReference type="InParanoid" id="D8R6B0"/>
<dbReference type="PANTHER" id="PTHR47925:SF84">
    <property type="entry name" value="PENTATRICOPEPTIDE REPEAT-CONTAINING PROTEIN"/>
    <property type="match status" value="1"/>
</dbReference>
<accession>D8R6B0</accession>
<dbReference type="Gramene" id="EFJ32639">
    <property type="protein sequence ID" value="EFJ32639"/>
    <property type="gene ID" value="SELMODRAFT_407654"/>
</dbReference>
<protein>
    <recommendedName>
        <fullName evidence="7">Pentatricopeptide repeat-containing protein</fullName>
    </recommendedName>
</protein>
<feature type="repeat" description="PPR" evidence="2">
    <location>
        <begin position="5"/>
        <end position="39"/>
    </location>
</feature>
<proteinExistence type="predicted"/>
<feature type="coiled-coil region" evidence="3">
    <location>
        <begin position="888"/>
        <end position="915"/>
    </location>
</feature>
<dbReference type="EMBL" id="GL377572">
    <property type="protein sequence ID" value="EFJ32639.1"/>
    <property type="molecule type" value="Genomic_DNA"/>
</dbReference>
<evidence type="ECO:0000256" key="2">
    <source>
        <dbReference type="PROSITE-ProRule" id="PRU00708"/>
    </source>
</evidence>
<evidence type="ECO:0000313" key="6">
    <source>
        <dbReference type="Proteomes" id="UP000001514"/>
    </source>
</evidence>
<evidence type="ECO:0000256" key="3">
    <source>
        <dbReference type="SAM" id="Coils"/>
    </source>
</evidence>
<sequence length="1146" mass="126943">MPAPNVVSWNVLLSACSRRGRPDEARQLFHWMPQHDTVSWNTVEHMFAASGHLRDARQTFDAMPQRSVLSWNTLVSAYAFQRQLRDARLVLDLMPARNSISVNTMIKGYASAGALHAAALLFSAMPNRDLVSWNSMLTAASCWQQHQRLWHRMPRWDVVSCNARIQACLGSSLHADEGAATFWAMPGRDVVSWNTAAAGYARLGRPRHARRLLELMPQRDLVSANCWLHYCCHTPGATKLGFDAMPHRDSASWNSMLASCELPVADELFWRRMPAWDVISCTLMVAAYGRSLGGMDAAARAFAAMQHRDVAAWTAIISAYATHGDCARAVAQSWSMALDGLEPNHVTYTVLLHACAQAGLLEQGAACLAAAGVTVADEQHYSCCVDMLARAKQLAAAEELIAAMPVPPTAVTWTAMLAACRVQGDVQRADTAAAQLLDLDPASALPYVLLLSVYTEAGRTEEATALRRLMSRRGGLPAKVVGMASSVQGQVLGQPSCSPSLITHVRTAVLSHLGVDPVDALAKGTLQQNSVELHVHHHHHVYVDQNHRMHDAFWKEYEELANTTLLDMLWAKNKPCYGKVNITSPTLEQQTPAEGAQANNKGSATKQVRPHKLKRLFPGNKSSQGVDKANLCATTKSKVCCLEAAAQERIKKLSDLGTLVNIAKADARGFQTDTKEPFCQTQPNVPHTSQQHKKHTLNERFQAAEASFVAALNAARDRLRELVKACVRQYPRKFVPEEILRKQKELQALERIQNLFNNQNDNSTGISLMSTSVASLLEKSPSHGSFDVSGCTVDEIGAHADPNHELSKSRAEPSRSGRKPIPSEEAPVWLSEQGWRDVYASPAVLANGISTPLEYLTLFQMHQSRAACNPWLKLLETELAKLVSALGFQQIEDGLENLDKKLGNVEQAAETLREKEVKRSEQQPQRSLSDSITSCCAVKNTQLEHILSFLISTSEKFQSFVKVTKEALLDEDRKNTLFKQCAGDKRLHLEVLDSGFELNSELLDILNRMESALTHFARFSTELLPFLSEHLSVTKKLRDATSTSAIRESSSMDGAFENFMLIEDIEKTKKHSEEMVQIMGSLEHQYNILKTKFEQLSTFDEGHSRESRENVPNNQQMESLSNQKLELENGIRNVSSTIPEAGIFFT</sequence>
<dbReference type="InterPro" id="IPR011990">
    <property type="entry name" value="TPR-like_helical_dom_sf"/>
</dbReference>
<dbReference type="AlphaFoldDB" id="D8R6B0"/>
<dbReference type="GO" id="GO:0048731">
    <property type="term" value="P:system development"/>
    <property type="evidence" value="ECO:0007669"/>
    <property type="project" value="UniProtKB-ARBA"/>
</dbReference>
<dbReference type="PANTHER" id="PTHR47925">
    <property type="entry name" value="OS01G0913400 PROTEIN-RELATED"/>
    <property type="match status" value="1"/>
</dbReference>